<evidence type="ECO:0000313" key="2">
    <source>
        <dbReference type="Proteomes" id="UP000228886"/>
    </source>
</evidence>
<organism evidence="1 2">
    <name type="scientific">bacterium (Candidatus Ratteibacteria) CG01_land_8_20_14_3_00_40_19</name>
    <dbReference type="NCBI Taxonomy" id="2014290"/>
    <lineage>
        <taxon>Bacteria</taxon>
        <taxon>Candidatus Ratteibacteria</taxon>
    </lineage>
</organism>
<sequence>MKKTIIRFVLVLIVSLSFSLVIYSVSFAERKRLEKPVIKFAPVKPETKEELWKGVHPKTGKNLYEHNPQSKVEFNSQKQEYIYTWNSCIQPGKRIKAVWEPPIKVDVIVRGEVRFSPSIEKYIYDYKVANLKTSKQKVQRFAIEYKILPKRLIETYKPLKNEEDYKRQFREYDKIWKNGLNEIERNVTVKRPDENWRLSFCSPILYFYYETFVWRWVDVKEHRRGILPGSSQEGFVLEDSNLPGIIQCFAKGYTPALTVPEEGTSRKISDHYSEITKYYGKGVSGKTIGPVPPPERFVAKTFLDQVLSYVKESEEQGWIETNRTANNIEESLNKIGKYLTSHKFSQAKEEIKSLLKEIETLKERELTTEAYGLLRYNLEYLLKQISES</sequence>
<protein>
    <submittedName>
        <fullName evidence="1">Uncharacterized protein</fullName>
    </submittedName>
</protein>
<evidence type="ECO:0000313" key="1">
    <source>
        <dbReference type="EMBL" id="PIV63407.1"/>
    </source>
</evidence>
<accession>A0A2M7E6P3</accession>
<dbReference type="Proteomes" id="UP000228886">
    <property type="component" value="Unassembled WGS sequence"/>
</dbReference>
<gene>
    <name evidence="1" type="ORF">COS11_07565</name>
</gene>
<dbReference type="AlphaFoldDB" id="A0A2M7E6P3"/>
<comment type="caution">
    <text evidence="1">The sequence shown here is derived from an EMBL/GenBank/DDBJ whole genome shotgun (WGS) entry which is preliminary data.</text>
</comment>
<dbReference type="EMBL" id="PETL01000363">
    <property type="protein sequence ID" value="PIV63407.1"/>
    <property type="molecule type" value="Genomic_DNA"/>
</dbReference>
<proteinExistence type="predicted"/>
<name>A0A2M7E6P3_9BACT</name>
<reference evidence="2" key="1">
    <citation type="submission" date="2017-09" db="EMBL/GenBank/DDBJ databases">
        <title>Depth-based differentiation of microbial function through sediment-hosted aquifers and enrichment of novel symbionts in the deep terrestrial subsurface.</title>
        <authorList>
            <person name="Probst A.J."/>
            <person name="Ladd B."/>
            <person name="Jarett J.K."/>
            <person name="Geller-Mcgrath D.E."/>
            <person name="Sieber C.M.K."/>
            <person name="Emerson J.B."/>
            <person name="Anantharaman K."/>
            <person name="Thomas B.C."/>
            <person name="Malmstrom R."/>
            <person name="Stieglmeier M."/>
            <person name="Klingl A."/>
            <person name="Woyke T."/>
            <person name="Ryan C.M."/>
            <person name="Banfield J.F."/>
        </authorList>
    </citation>
    <scope>NUCLEOTIDE SEQUENCE [LARGE SCALE GENOMIC DNA]</scope>
</reference>